<dbReference type="PANTHER" id="PTHR47165:SF4">
    <property type="entry name" value="OS03G0429900 PROTEIN"/>
    <property type="match status" value="1"/>
</dbReference>
<evidence type="ECO:0000259" key="7">
    <source>
        <dbReference type="Pfam" id="PF08646"/>
    </source>
</evidence>
<organism evidence="9 10">
    <name type="scientific">Coffea arabica</name>
    <name type="common">Arabian coffee</name>
    <dbReference type="NCBI Taxonomy" id="13443"/>
    <lineage>
        <taxon>Eukaryota</taxon>
        <taxon>Viridiplantae</taxon>
        <taxon>Streptophyta</taxon>
        <taxon>Embryophyta</taxon>
        <taxon>Tracheophyta</taxon>
        <taxon>Spermatophyta</taxon>
        <taxon>Magnoliopsida</taxon>
        <taxon>eudicotyledons</taxon>
        <taxon>Gunneridae</taxon>
        <taxon>Pentapetalae</taxon>
        <taxon>asterids</taxon>
        <taxon>lamiids</taxon>
        <taxon>Gentianales</taxon>
        <taxon>Rubiaceae</taxon>
        <taxon>Ixoroideae</taxon>
        <taxon>Gardenieae complex</taxon>
        <taxon>Bertiereae - Coffeeae clade</taxon>
        <taxon>Coffeeae</taxon>
        <taxon>Coffea</taxon>
    </lineage>
</organism>
<dbReference type="GO" id="GO:0008270">
    <property type="term" value="F:zinc ion binding"/>
    <property type="evidence" value="ECO:0007669"/>
    <property type="project" value="UniProtKB-KW"/>
</dbReference>
<dbReference type="OrthoDB" id="1721399at2759"/>
<dbReference type="Pfam" id="PF02721">
    <property type="entry name" value="DUF223"/>
    <property type="match status" value="1"/>
</dbReference>
<keyword evidence="2" id="KW-0479">Metal-binding</keyword>
<dbReference type="InterPro" id="IPR031657">
    <property type="entry name" value="REPA_OB_2"/>
</dbReference>
<dbReference type="Gene3D" id="2.40.50.140">
    <property type="entry name" value="Nucleic acid-binding proteins"/>
    <property type="match status" value="3"/>
</dbReference>
<gene>
    <name evidence="10" type="primary">LOC113718234</name>
</gene>
<dbReference type="Pfam" id="PF08646">
    <property type="entry name" value="Rep_fac-A_C"/>
    <property type="match status" value="1"/>
</dbReference>
<dbReference type="InterPro" id="IPR012340">
    <property type="entry name" value="NA-bd_OB-fold"/>
</dbReference>
<keyword evidence="5" id="KW-0238">DNA-binding</keyword>
<dbReference type="SUPFAM" id="SSF50249">
    <property type="entry name" value="Nucleic acid-binding proteins"/>
    <property type="match status" value="3"/>
</dbReference>
<accession>A0A6P6V7I1</accession>
<feature type="domain" description="Replication protein A OB" evidence="8">
    <location>
        <begin position="141"/>
        <end position="228"/>
    </location>
</feature>
<keyword evidence="3" id="KW-0863">Zinc-finger</keyword>
<evidence type="ECO:0000313" key="9">
    <source>
        <dbReference type="Proteomes" id="UP001652660"/>
    </source>
</evidence>
<dbReference type="Pfam" id="PF16900">
    <property type="entry name" value="REPA_OB_2"/>
    <property type="match status" value="1"/>
</dbReference>
<evidence type="ECO:0000256" key="4">
    <source>
        <dbReference type="ARBA" id="ARBA00022833"/>
    </source>
</evidence>
<feature type="domain" description="Replication factor A C-terminal" evidence="7">
    <location>
        <begin position="293"/>
        <end position="434"/>
    </location>
</feature>
<comment type="similarity">
    <text evidence="1">Belongs to the replication factor A protein 1 family.</text>
</comment>
<evidence type="ECO:0000256" key="5">
    <source>
        <dbReference type="ARBA" id="ARBA00023125"/>
    </source>
</evidence>
<protein>
    <submittedName>
        <fullName evidence="10">Replication protein A 70 kDa DNA-binding subunit D-like</fullName>
    </submittedName>
</protein>
<proteinExistence type="inferred from homology"/>
<reference evidence="10" key="2">
    <citation type="submission" date="2025-08" db="UniProtKB">
        <authorList>
            <consortium name="RefSeq"/>
        </authorList>
    </citation>
    <scope>IDENTIFICATION</scope>
    <source>
        <tissue evidence="10">Leaves</tissue>
    </source>
</reference>
<dbReference type="InterPro" id="IPR013955">
    <property type="entry name" value="Rep_factor-A_C"/>
</dbReference>
<evidence type="ECO:0000259" key="8">
    <source>
        <dbReference type="Pfam" id="PF16900"/>
    </source>
</evidence>
<dbReference type="InterPro" id="IPR003871">
    <property type="entry name" value="RFA1B/D_OB_1st"/>
</dbReference>
<dbReference type="Proteomes" id="UP001652660">
    <property type="component" value="Chromosome 5e"/>
</dbReference>
<evidence type="ECO:0000256" key="1">
    <source>
        <dbReference type="ARBA" id="ARBA00005690"/>
    </source>
</evidence>
<name>A0A6P6V7I1_COFAR</name>
<evidence type="ECO:0000313" key="10">
    <source>
        <dbReference type="RefSeq" id="XP_027098949.2"/>
    </source>
</evidence>
<keyword evidence="4" id="KW-0862">Zinc</keyword>
<dbReference type="AlphaFoldDB" id="A0A6P6V7I1"/>
<evidence type="ECO:0000256" key="3">
    <source>
        <dbReference type="ARBA" id="ARBA00022771"/>
    </source>
</evidence>
<dbReference type="CDD" id="cd04480">
    <property type="entry name" value="RPA1_DBD_A_like"/>
    <property type="match status" value="1"/>
</dbReference>
<evidence type="ECO:0000256" key="2">
    <source>
        <dbReference type="ARBA" id="ARBA00022723"/>
    </source>
</evidence>
<dbReference type="InterPro" id="IPR047192">
    <property type="entry name" value="Euk_RPA1_DBD_C"/>
</dbReference>
<dbReference type="PANTHER" id="PTHR47165">
    <property type="entry name" value="OS03G0429900 PROTEIN"/>
    <property type="match status" value="1"/>
</dbReference>
<reference evidence="9" key="1">
    <citation type="journal article" date="2025" name="Foods">
        <title>Unveiling the Microbial Signatures of Arabica Coffee Cherries: Insights into Ripeness Specific Diversity, Functional Traits, and Implications for Quality and Safety.</title>
        <authorList>
            <consortium name="RefSeq"/>
            <person name="Tenea G.N."/>
            <person name="Cifuentes V."/>
            <person name="Reyes P."/>
            <person name="Cevallos-Vallejos M."/>
        </authorList>
    </citation>
    <scope>NUCLEOTIDE SEQUENCE [LARGE SCALE GENOMIC DNA]</scope>
</reference>
<feature type="domain" description="Replication protein A 70 kDa DNA-binding subunit B/D first OB fold" evidence="6">
    <location>
        <begin position="8"/>
        <end position="108"/>
    </location>
</feature>
<dbReference type="GO" id="GO:0003677">
    <property type="term" value="F:DNA binding"/>
    <property type="evidence" value="ECO:0007669"/>
    <property type="project" value="UniProtKB-KW"/>
</dbReference>
<sequence length="527" mass="60632">MNSSHKLLNQLTVGFDSKKIKVRVTRMWDAINTNTGDVFALEMVLLDENDNHMVAIVPKNLVQRFRPQLLEGDVYILEKFRVTPRKQSWNVVHNEHNIYFTYTTLVKKLDGRMSSIKFHKFEFIDFNDLSSRCQVFTFLSDVVGRLSKVGPIYEVSKSNGTVKKRDIAITNKSGESINVTLWGTTSNQFDDETILVSDQPLVFVISSVTVKQFRGSYYLSSTTATRVYMNLNISEVADYLNCIDSTAPQTIEVLHPPKTREAIQQLMFKNRKLLSEIYQIMAGVQTEELVYTSKVTILKVDFNSQLYYKACPKCQRKVTLQGSNFVCNACNQNVEYPKLRYMLKVLASDATGSAWFVIFDQEAERIIEHKLSFVLEEFNKEGFSNEIVSSIINKITWKPFVFQIKLNNYNLEQGSNRFTVTRWFHCDFERETNFMLSQIGGTNNQYQHETSSSQIPISTPDDSNQQHFNTLHMNHSSEGSTKITEEGNPHKKICMRSDNEKPINADLHGQIKENVQTEENSKQVPEE</sequence>
<dbReference type="RefSeq" id="XP_027098949.2">
    <property type="nucleotide sequence ID" value="XM_027243148.2"/>
</dbReference>
<dbReference type="GeneID" id="113718234"/>
<keyword evidence="9" id="KW-1185">Reference proteome</keyword>
<dbReference type="CDD" id="cd04481">
    <property type="entry name" value="RPA1_DBD_B_like"/>
    <property type="match status" value="1"/>
</dbReference>
<dbReference type="CDD" id="cd04476">
    <property type="entry name" value="RPA1_DBD_C"/>
    <property type="match status" value="1"/>
</dbReference>
<evidence type="ECO:0000259" key="6">
    <source>
        <dbReference type="Pfam" id="PF02721"/>
    </source>
</evidence>